<dbReference type="Pfam" id="PF00750">
    <property type="entry name" value="tRNA-synt_1d"/>
    <property type="match status" value="1"/>
</dbReference>
<dbReference type="SMART" id="SM00836">
    <property type="entry name" value="DALR_1"/>
    <property type="match status" value="1"/>
</dbReference>
<dbReference type="PANTHER" id="PTHR11956">
    <property type="entry name" value="ARGINYL-TRNA SYNTHETASE"/>
    <property type="match status" value="1"/>
</dbReference>
<dbReference type="Pfam" id="PF03485">
    <property type="entry name" value="Arg_tRNA_synt_N"/>
    <property type="match status" value="1"/>
</dbReference>
<evidence type="ECO:0000256" key="4">
    <source>
        <dbReference type="ARBA" id="ARBA00022490"/>
    </source>
</evidence>
<keyword evidence="8 11" id="KW-0648">Protein biosynthesis</keyword>
<comment type="catalytic activity">
    <reaction evidence="10 11">
        <text>tRNA(Arg) + L-arginine + ATP = L-arginyl-tRNA(Arg) + AMP + diphosphate</text>
        <dbReference type="Rhea" id="RHEA:20301"/>
        <dbReference type="Rhea" id="RHEA-COMP:9658"/>
        <dbReference type="Rhea" id="RHEA-COMP:9673"/>
        <dbReference type="ChEBI" id="CHEBI:30616"/>
        <dbReference type="ChEBI" id="CHEBI:32682"/>
        <dbReference type="ChEBI" id="CHEBI:33019"/>
        <dbReference type="ChEBI" id="CHEBI:78442"/>
        <dbReference type="ChEBI" id="CHEBI:78513"/>
        <dbReference type="ChEBI" id="CHEBI:456215"/>
        <dbReference type="EC" id="6.1.1.19"/>
    </reaction>
</comment>
<dbReference type="GO" id="GO:0006420">
    <property type="term" value="P:arginyl-tRNA aminoacylation"/>
    <property type="evidence" value="ECO:0007669"/>
    <property type="project" value="UniProtKB-UniRule"/>
</dbReference>
<organism evidence="15 16">
    <name type="scientific">Niveibacterium umoris</name>
    <dbReference type="NCBI Taxonomy" id="1193620"/>
    <lineage>
        <taxon>Bacteria</taxon>
        <taxon>Pseudomonadati</taxon>
        <taxon>Pseudomonadota</taxon>
        <taxon>Betaproteobacteria</taxon>
        <taxon>Rhodocyclales</taxon>
        <taxon>Rhodocyclaceae</taxon>
        <taxon>Niveibacterium</taxon>
    </lineage>
</organism>
<evidence type="ECO:0000256" key="12">
    <source>
        <dbReference type="RuleBase" id="RU363038"/>
    </source>
</evidence>
<dbReference type="SUPFAM" id="SSF52374">
    <property type="entry name" value="Nucleotidylyl transferase"/>
    <property type="match status" value="1"/>
</dbReference>
<dbReference type="PRINTS" id="PR01038">
    <property type="entry name" value="TRNASYNTHARG"/>
</dbReference>
<dbReference type="Gene3D" id="3.30.1360.70">
    <property type="entry name" value="Arginyl tRNA synthetase N-terminal domain"/>
    <property type="match status" value="1"/>
</dbReference>
<dbReference type="InterPro" id="IPR014729">
    <property type="entry name" value="Rossmann-like_a/b/a_fold"/>
</dbReference>
<protein>
    <recommendedName>
        <fullName evidence="11">Arginine--tRNA ligase</fullName>
        <ecNumber evidence="11">6.1.1.19</ecNumber>
    </recommendedName>
    <alternativeName>
        <fullName evidence="11">Arginyl-tRNA synthetase</fullName>
        <shortName evidence="11">ArgRS</shortName>
    </alternativeName>
</protein>
<comment type="subunit">
    <text evidence="3 11">Monomer.</text>
</comment>
<dbReference type="PANTHER" id="PTHR11956:SF5">
    <property type="entry name" value="ARGININE--TRNA LIGASE, CYTOPLASMIC"/>
    <property type="match status" value="1"/>
</dbReference>
<dbReference type="SUPFAM" id="SSF47323">
    <property type="entry name" value="Anticodon-binding domain of a subclass of class I aminoacyl-tRNA synthetases"/>
    <property type="match status" value="1"/>
</dbReference>
<evidence type="ECO:0000256" key="2">
    <source>
        <dbReference type="ARBA" id="ARBA00005594"/>
    </source>
</evidence>
<proteinExistence type="inferred from homology"/>
<evidence type="ECO:0000256" key="6">
    <source>
        <dbReference type="ARBA" id="ARBA00022741"/>
    </source>
</evidence>
<dbReference type="GO" id="GO:0005737">
    <property type="term" value="C:cytoplasm"/>
    <property type="evidence" value="ECO:0007669"/>
    <property type="project" value="UniProtKB-SubCell"/>
</dbReference>
<dbReference type="Gene3D" id="1.10.730.10">
    <property type="entry name" value="Isoleucyl-tRNA Synthetase, Domain 1"/>
    <property type="match status" value="1"/>
</dbReference>
<keyword evidence="6 11" id="KW-0547">Nucleotide-binding</keyword>
<reference evidence="15 16" key="1">
    <citation type="submission" date="2020-08" db="EMBL/GenBank/DDBJ databases">
        <title>Genomic Encyclopedia of Type Strains, Phase IV (KMG-IV): sequencing the most valuable type-strain genomes for metagenomic binning, comparative biology and taxonomic classification.</title>
        <authorList>
            <person name="Goeker M."/>
        </authorList>
    </citation>
    <scope>NUCLEOTIDE SEQUENCE [LARGE SCALE GENOMIC DNA]</scope>
    <source>
        <strain evidence="15 16">DSM 106739</strain>
    </source>
</reference>
<feature type="short sequence motif" description="'HIGH' region" evidence="11">
    <location>
        <begin position="124"/>
        <end position="134"/>
    </location>
</feature>
<dbReference type="Pfam" id="PF05746">
    <property type="entry name" value="DALR_1"/>
    <property type="match status" value="1"/>
</dbReference>
<dbReference type="GO" id="GO:0005524">
    <property type="term" value="F:ATP binding"/>
    <property type="evidence" value="ECO:0007669"/>
    <property type="project" value="UniProtKB-UniRule"/>
</dbReference>
<keyword evidence="7 11" id="KW-0067">ATP-binding</keyword>
<dbReference type="CDD" id="cd00671">
    <property type="entry name" value="ArgRS_core"/>
    <property type="match status" value="1"/>
</dbReference>
<dbReference type="HAMAP" id="MF_00123">
    <property type="entry name" value="Arg_tRNA_synth"/>
    <property type="match status" value="1"/>
</dbReference>
<evidence type="ECO:0000313" key="15">
    <source>
        <dbReference type="EMBL" id="MBB4011995.1"/>
    </source>
</evidence>
<dbReference type="InterPro" id="IPR005148">
    <property type="entry name" value="Arg-tRNA-synth_N"/>
</dbReference>
<evidence type="ECO:0000313" key="16">
    <source>
        <dbReference type="Proteomes" id="UP000561045"/>
    </source>
</evidence>
<dbReference type="AlphaFoldDB" id="A0A840BFN3"/>
<evidence type="ECO:0000256" key="5">
    <source>
        <dbReference type="ARBA" id="ARBA00022598"/>
    </source>
</evidence>
<dbReference type="Gene3D" id="3.40.50.620">
    <property type="entry name" value="HUPs"/>
    <property type="match status" value="1"/>
</dbReference>
<comment type="subcellular location">
    <subcellularLocation>
        <location evidence="1 11">Cytoplasm</location>
    </subcellularLocation>
</comment>
<keyword evidence="16" id="KW-1185">Reference proteome</keyword>
<keyword evidence="5 11" id="KW-0436">Ligase</keyword>
<name>A0A840BFN3_9RHOO</name>
<feature type="domain" description="DALR anticodon binding" evidence="13">
    <location>
        <begin position="466"/>
        <end position="580"/>
    </location>
</feature>
<sequence length="580" mass="63368">MTDKTLHQLLDERVSAALAAAGCEGAPAVITPAARPEFGDYQANGVMGAAKARKQNPRELAQQVVEKLDLAGIASKIEIAGPGFINISLDPAFLAARISAAMGREDLAVPRPAPQRVVVDYSSPNLAKEMHVGHLRSTIIGDALARVLRFLGHEVIAQNHIGDWGTQFGMLTAFLVELEQGSGTSTDTEMALSDLEDFYRRAKQRMDEDPAFADTAREYVVKLQGGDPHINMLWRRFLEVSMHHCEAVYKTLGVGLVRDDLRGESAYNDALPGIVADLQAKGLAVESQGAQVVFLDEFKNKEGEPQAYIVRKQDGGFLYSTTDLAAVRYRVDELKANRVLYVVDQRQGLHFQQLFTLARKAGYVGEAVSLEHVGFGVMLGEDNKPFKTRSGGTVKLAELLEEAVERAFVLVSEKNPDLAEEARWEIARAVGVGAVKYADLSKNRASDYVFSWSSMLAFDGNTAPYLQYAYTRSAKVLRDAADSAVADAPVILEERAEQVLALQLARFADALNAVAKDTAPHQLCAYLFELAVVFSRFYENCPVLKSEGAQRASRLQLCRLTADTIKTGLGLLGIATLEVM</sequence>
<evidence type="ECO:0000256" key="3">
    <source>
        <dbReference type="ARBA" id="ARBA00011245"/>
    </source>
</evidence>
<dbReference type="InterPro" id="IPR001278">
    <property type="entry name" value="Arg-tRNA-ligase"/>
</dbReference>
<dbReference type="SMART" id="SM01016">
    <property type="entry name" value="Arg_tRNA_synt_N"/>
    <property type="match status" value="1"/>
</dbReference>
<dbReference type="InterPro" id="IPR036695">
    <property type="entry name" value="Arg-tRNA-synth_N_sf"/>
</dbReference>
<gene>
    <name evidence="11" type="primary">argS</name>
    <name evidence="15" type="ORF">GGR36_001303</name>
</gene>
<dbReference type="SUPFAM" id="SSF55190">
    <property type="entry name" value="Arginyl-tRNA synthetase (ArgRS), N-terminal 'additional' domain"/>
    <property type="match status" value="1"/>
</dbReference>
<dbReference type="InterPro" id="IPR008909">
    <property type="entry name" value="DALR_anticod-bd"/>
</dbReference>
<evidence type="ECO:0000259" key="14">
    <source>
        <dbReference type="SMART" id="SM01016"/>
    </source>
</evidence>
<comment type="caution">
    <text evidence="15">The sequence shown here is derived from an EMBL/GenBank/DDBJ whole genome shotgun (WGS) entry which is preliminary data.</text>
</comment>
<dbReference type="Proteomes" id="UP000561045">
    <property type="component" value="Unassembled WGS sequence"/>
</dbReference>
<dbReference type="GO" id="GO:0004814">
    <property type="term" value="F:arginine-tRNA ligase activity"/>
    <property type="evidence" value="ECO:0007669"/>
    <property type="project" value="UniProtKB-UniRule"/>
</dbReference>
<evidence type="ECO:0000256" key="11">
    <source>
        <dbReference type="HAMAP-Rule" id="MF_00123"/>
    </source>
</evidence>
<keyword evidence="9 11" id="KW-0030">Aminoacyl-tRNA synthetase</keyword>
<comment type="similarity">
    <text evidence="2 11 12">Belongs to the class-I aminoacyl-tRNA synthetase family.</text>
</comment>
<dbReference type="CDD" id="cd07956">
    <property type="entry name" value="Anticodon_Ia_Arg"/>
    <property type="match status" value="1"/>
</dbReference>
<evidence type="ECO:0000256" key="9">
    <source>
        <dbReference type="ARBA" id="ARBA00023146"/>
    </source>
</evidence>
<dbReference type="FunFam" id="1.10.730.10:FF:000006">
    <property type="entry name" value="Arginyl-tRNA synthetase 2, mitochondrial"/>
    <property type="match status" value="1"/>
</dbReference>
<dbReference type="InterPro" id="IPR035684">
    <property type="entry name" value="ArgRS_core"/>
</dbReference>
<dbReference type="RefSeq" id="WP_183633269.1">
    <property type="nucleotide sequence ID" value="NZ_BAABLE010000011.1"/>
</dbReference>
<dbReference type="EMBL" id="JACIET010000001">
    <property type="protein sequence ID" value="MBB4011995.1"/>
    <property type="molecule type" value="Genomic_DNA"/>
</dbReference>
<evidence type="ECO:0000256" key="10">
    <source>
        <dbReference type="ARBA" id="ARBA00049339"/>
    </source>
</evidence>
<dbReference type="EC" id="6.1.1.19" evidence="11"/>
<dbReference type="FunFam" id="3.40.50.620:FF:000030">
    <property type="entry name" value="Arginine--tRNA ligase"/>
    <property type="match status" value="1"/>
</dbReference>
<accession>A0A840BFN3</accession>
<feature type="domain" description="Arginyl tRNA synthetase N-terminal" evidence="14">
    <location>
        <begin position="4"/>
        <end position="89"/>
    </location>
</feature>
<keyword evidence="4 11" id="KW-0963">Cytoplasm</keyword>
<dbReference type="NCBIfam" id="TIGR00456">
    <property type="entry name" value="argS"/>
    <property type="match status" value="1"/>
</dbReference>
<evidence type="ECO:0000259" key="13">
    <source>
        <dbReference type="SMART" id="SM00836"/>
    </source>
</evidence>
<evidence type="ECO:0000256" key="7">
    <source>
        <dbReference type="ARBA" id="ARBA00022840"/>
    </source>
</evidence>
<dbReference type="PROSITE" id="PS00178">
    <property type="entry name" value="AA_TRNA_LIGASE_I"/>
    <property type="match status" value="1"/>
</dbReference>
<dbReference type="InterPro" id="IPR001412">
    <property type="entry name" value="aa-tRNA-synth_I_CS"/>
</dbReference>
<dbReference type="InterPro" id="IPR009080">
    <property type="entry name" value="tRNAsynth_Ia_anticodon-bd"/>
</dbReference>
<evidence type="ECO:0000256" key="8">
    <source>
        <dbReference type="ARBA" id="ARBA00022917"/>
    </source>
</evidence>
<evidence type="ECO:0000256" key="1">
    <source>
        <dbReference type="ARBA" id="ARBA00004496"/>
    </source>
</evidence>